<evidence type="ECO:0000256" key="7">
    <source>
        <dbReference type="ARBA" id="ARBA00023136"/>
    </source>
</evidence>
<dbReference type="Proteomes" id="UP000031518">
    <property type="component" value="Unassembled WGS sequence"/>
</dbReference>
<dbReference type="GO" id="GO:0071973">
    <property type="term" value="P:bacterial-type flagellum-dependent cell motility"/>
    <property type="evidence" value="ECO:0007669"/>
    <property type="project" value="InterPro"/>
</dbReference>
<dbReference type="InterPro" id="IPR001543">
    <property type="entry name" value="FliN-like_C"/>
</dbReference>
<keyword evidence="4" id="KW-1003">Cell membrane</keyword>
<dbReference type="PRINTS" id="PR00956">
    <property type="entry name" value="FLGMOTORFLIN"/>
</dbReference>
<proteinExistence type="inferred from homology"/>
<evidence type="ECO:0000256" key="3">
    <source>
        <dbReference type="ARBA" id="ARBA00021897"/>
    </source>
</evidence>
<evidence type="ECO:0000259" key="8">
    <source>
        <dbReference type="Pfam" id="PF01052"/>
    </source>
</evidence>
<keyword evidence="6" id="KW-0283">Flagellar rotation</keyword>
<reference evidence="9 10" key="1">
    <citation type="submission" date="2013-12" db="EMBL/GenBank/DDBJ databases">
        <authorList>
            <person name="Stott M."/>
        </authorList>
    </citation>
    <scope>NUCLEOTIDE SEQUENCE [LARGE SCALE GENOMIC DNA]</scope>
    <source>
        <strain evidence="9 10">K22</strain>
    </source>
</reference>
<keyword evidence="5" id="KW-0145">Chemotaxis</keyword>
<accession>A0A0B6WZD6</accession>
<dbReference type="AlphaFoldDB" id="A0A0B6WZD6"/>
<protein>
    <recommendedName>
        <fullName evidence="3">Flagellar motor switch protein FliN</fullName>
    </recommendedName>
</protein>
<dbReference type="GO" id="GO:0006935">
    <property type="term" value="P:chemotaxis"/>
    <property type="evidence" value="ECO:0007669"/>
    <property type="project" value="UniProtKB-KW"/>
</dbReference>
<dbReference type="InterPro" id="IPR012826">
    <property type="entry name" value="FliN"/>
</dbReference>
<dbReference type="NCBIfam" id="TIGR02480">
    <property type="entry name" value="fliN"/>
    <property type="match status" value="1"/>
</dbReference>
<evidence type="ECO:0000256" key="4">
    <source>
        <dbReference type="ARBA" id="ARBA00022475"/>
    </source>
</evidence>
<evidence type="ECO:0000313" key="10">
    <source>
        <dbReference type="Proteomes" id="UP000031518"/>
    </source>
</evidence>
<gene>
    <name evidence="9" type="ORF">PYK22_01659</name>
</gene>
<dbReference type="RefSeq" id="WP_060635478.1">
    <property type="nucleotide sequence ID" value="NZ_CBXV010000005.1"/>
</dbReference>
<reference evidence="9 10" key="2">
    <citation type="submission" date="2015-01" db="EMBL/GenBank/DDBJ databases">
        <title>Complete genome sequence of Pyrinomonas methylaliphatogenes type strain K22T.</title>
        <authorList>
            <person name="Lee K.C.Y."/>
            <person name="Power J.F."/>
            <person name="Dunfield P.F."/>
            <person name="Morgan X.C."/>
            <person name="Huttenhower C."/>
            <person name="Stott M.B."/>
        </authorList>
    </citation>
    <scope>NUCLEOTIDE SEQUENCE [LARGE SCALE GENOMIC DNA]</scope>
    <source>
        <strain evidence="9 10">K22</strain>
    </source>
</reference>
<keyword evidence="9" id="KW-0966">Cell projection</keyword>
<organism evidence="9 10">
    <name type="scientific">Pyrinomonas methylaliphatogenes</name>
    <dbReference type="NCBI Taxonomy" id="454194"/>
    <lineage>
        <taxon>Bacteria</taxon>
        <taxon>Pseudomonadati</taxon>
        <taxon>Acidobacteriota</taxon>
        <taxon>Blastocatellia</taxon>
        <taxon>Blastocatellales</taxon>
        <taxon>Pyrinomonadaceae</taxon>
        <taxon>Pyrinomonas</taxon>
    </lineage>
</organism>
<dbReference type="InterPro" id="IPR001172">
    <property type="entry name" value="FliN_T3SS_HrcQb"/>
</dbReference>
<dbReference type="SUPFAM" id="SSF101801">
    <property type="entry name" value="Surface presentation of antigens (SPOA)"/>
    <property type="match status" value="1"/>
</dbReference>
<dbReference type="OrthoDB" id="9773459at2"/>
<comment type="subcellular location">
    <subcellularLocation>
        <location evidence="1">Cell membrane</location>
        <topology evidence="1">Peripheral membrane protein</topology>
        <orientation evidence="1">Cytoplasmic side</orientation>
    </subcellularLocation>
</comment>
<keyword evidence="10" id="KW-1185">Reference proteome</keyword>
<dbReference type="Pfam" id="PF01052">
    <property type="entry name" value="FliMN_C"/>
    <property type="match status" value="1"/>
</dbReference>
<dbReference type="GO" id="GO:0009425">
    <property type="term" value="C:bacterial-type flagellum basal body"/>
    <property type="evidence" value="ECO:0007669"/>
    <property type="project" value="InterPro"/>
</dbReference>
<dbReference type="InterPro" id="IPR051469">
    <property type="entry name" value="FliN/MopA/SpaO"/>
</dbReference>
<keyword evidence="7" id="KW-0472">Membrane</keyword>
<name>A0A0B6WZD6_9BACT</name>
<evidence type="ECO:0000256" key="6">
    <source>
        <dbReference type="ARBA" id="ARBA00022779"/>
    </source>
</evidence>
<dbReference type="PANTHER" id="PTHR43484">
    <property type="match status" value="1"/>
</dbReference>
<evidence type="ECO:0000256" key="2">
    <source>
        <dbReference type="ARBA" id="ARBA00009226"/>
    </source>
</evidence>
<dbReference type="GO" id="GO:0003774">
    <property type="term" value="F:cytoskeletal motor activity"/>
    <property type="evidence" value="ECO:0007669"/>
    <property type="project" value="InterPro"/>
</dbReference>
<dbReference type="Gene3D" id="2.30.330.10">
    <property type="entry name" value="SpoA-like"/>
    <property type="match status" value="1"/>
</dbReference>
<keyword evidence="9" id="KW-0969">Cilium</keyword>
<comment type="similarity">
    <text evidence="2">Belongs to the FliN/MopA/SpaO family.</text>
</comment>
<evidence type="ECO:0000256" key="5">
    <source>
        <dbReference type="ARBA" id="ARBA00022500"/>
    </source>
</evidence>
<sequence length="287" mass="30724">MTENFSRRFIENFTAVWGEVAPKILERPSSLTSLSLREVTGDQIGSALAVAATWSAAYVAECRGAHGGIVLLLFKLEDDATLNRLAKVESDGGMKPGTRALAAAIFAAVAQVASDEGEFSIGEVAHLDLTIDEARLKAMVGDQLWVGTFALVVEGELDTQALLIYAPQGSLKPIDDLTAQRGFAAQAAQTASRLSGARPTSARNIERLLDVELEVVVRFGMTTMPLRDVVRMGVGTMVELNRTVDEPVELLVNGRPLARGEVVVVDGYYGIRITEIGAPTDRALSVI</sequence>
<dbReference type="EMBL" id="CBXV010000005">
    <property type="protein sequence ID" value="CDM65654.1"/>
    <property type="molecule type" value="Genomic_DNA"/>
</dbReference>
<keyword evidence="9" id="KW-0282">Flagellum</keyword>
<dbReference type="InterPro" id="IPR036429">
    <property type="entry name" value="SpoA-like_sf"/>
</dbReference>
<dbReference type="GO" id="GO:0005886">
    <property type="term" value="C:plasma membrane"/>
    <property type="evidence" value="ECO:0007669"/>
    <property type="project" value="UniProtKB-SubCell"/>
</dbReference>
<dbReference type="PANTHER" id="PTHR43484:SF1">
    <property type="entry name" value="FLAGELLAR MOTOR SWITCH PROTEIN FLIN"/>
    <property type="match status" value="1"/>
</dbReference>
<dbReference type="STRING" id="454194.PYK22_01659"/>
<evidence type="ECO:0000256" key="1">
    <source>
        <dbReference type="ARBA" id="ARBA00004413"/>
    </source>
</evidence>
<feature type="domain" description="Flagellar motor switch protein FliN-like C-terminal" evidence="8">
    <location>
        <begin position="206"/>
        <end position="276"/>
    </location>
</feature>
<evidence type="ECO:0000313" key="9">
    <source>
        <dbReference type="EMBL" id="CDM65654.1"/>
    </source>
</evidence>